<evidence type="ECO:0000313" key="15">
    <source>
        <dbReference type="EMBL" id="KAK6621762.1"/>
    </source>
</evidence>
<evidence type="ECO:0000256" key="4">
    <source>
        <dbReference type="ARBA" id="ARBA00022553"/>
    </source>
</evidence>
<organism evidence="15 16">
    <name type="scientific">Polyplax serrata</name>
    <name type="common">Common mouse louse</name>
    <dbReference type="NCBI Taxonomy" id="468196"/>
    <lineage>
        <taxon>Eukaryota</taxon>
        <taxon>Metazoa</taxon>
        <taxon>Ecdysozoa</taxon>
        <taxon>Arthropoda</taxon>
        <taxon>Hexapoda</taxon>
        <taxon>Insecta</taxon>
        <taxon>Pterygota</taxon>
        <taxon>Neoptera</taxon>
        <taxon>Paraneoptera</taxon>
        <taxon>Psocodea</taxon>
        <taxon>Troctomorpha</taxon>
        <taxon>Phthiraptera</taxon>
        <taxon>Anoplura</taxon>
        <taxon>Polyplacidae</taxon>
        <taxon>Polyplax</taxon>
    </lineage>
</organism>
<keyword evidence="4" id="KW-0597">Phosphoprotein</keyword>
<evidence type="ECO:0000256" key="12">
    <source>
        <dbReference type="SAM" id="MobiDB-lite"/>
    </source>
</evidence>
<evidence type="ECO:0000256" key="7">
    <source>
        <dbReference type="ARBA" id="ARBA00022833"/>
    </source>
</evidence>
<evidence type="ECO:0000256" key="3">
    <source>
        <dbReference type="ARBA" id="ARBA00022499"/>
    </source>
</evidence>
<dbReference type="PROSITE" id="PS52014">
    <property type="entry name" value="SAMD1_WH"/>
    <property type="match status" value="1"/>
</dbReference>
<evidence type="ECO:0000256" key="11">
    <source>
        <dbReference type="PROSITE-ProRule" id="PRU00146"/>
    </source>
</evidence>
<keyword evidence="3" id="KW-1017">Isopeptide bond</keyword>
<dbReference type="SMART" id="SM00454">
    <property type="entry name" value="SAM"/>
    <property type="match status" value="1"/>
</dbReference>
<dbReference type="Gene3D" id="1.10.150.50">
    <property type="entry name" value="Transcription Factor, Ets-1"/>
    <property type="match status" value="1"/>
</dbReference>
<evidence type="ECO:0000256" key="6">
    <source>
        <dbReference type="ARBA" id="ARBA00022771"/>
    </source>
</evidence>
<dbReference type="CDD" id="cd15489">
    <property type="entry name" value="PHD_SF"/>
    <property type="match status" value="1"/>
</dbReference>
<dbReference type="InterPro" id="IPR013083">
    <property type="entry name" value="Znf_RING/FYVE/PHD"/>
</dbReference>
<dbReference type="Pfam" id="PF00628">
    <property type="entry name" value="PHD"/>
    <property type="match status" value="1"/>
</dbReference>
<evidence type="ECO:0000256" key="10">
    <source>
        <dbReference type="ARBA" id="ARBA00023242"/>
    </source>
</evidence>
<dbReference type="SUPFAM" id="SSF57903">
    <property type="entry name" value="FYVE/PHD zinc finger"/>
    <property type="match status" value="1"/>
</dbReference>
<feature type="domain" description="PHD-type" evidence="13">
    <location>
        <begin position="424"/>
        <end position="475"/>
    </location>
</feature>
<evidence type="ECO:0000256" key="1">
    <source>
        <dbReference type="ARBA" id="ARBA00004123"/>
    </source>
</evidence>
<comment type="subcellular location">
    <subcellularLocation>
        <location evidence="1">Nucleus</location>
    </subcellularLocation>
</comment>
<dbReference type="Proteomes" id="UP001359485">
    <property type="component" value="Unassembled WGS sequence"/>
</dbReference>
<dbReference type="Pfam" id="PF21524">
    <property type="entry name" value="SAMD1_WH"/>
    <property type="match status" value="1"/>
</dbReference>
<dbReference type="CDD" id="cd09583">
    <property type="entry name" value="SAM_Atherin-like"/>
    <property type="match status" value="1"/>
</dbReference>
<feature type="compositionally biased region" description="Polar residues" evidence="12">
    <location>
        <begin position="491"/>
        <end position="502"/>
    </location>
</feature>
<feature type="compositionally biased region" description="Low complexity" evidence="12">
    <location>
        <begin position="331"/>
        <end position="342"/>
    </location>
</feature>
<feature type="region of interest" description="Disordered" evidence="12">
    <location>
        <begin position="486"/>
        <end position="529"/>
    </location>
</feature>
<dbReference type="Gene3D" id="3.30.40.10">
    <property type="entry name" value="Zinc/RING finger domain, C3HC4 (zinc finger)"/>
    <property type="match status" value="1"/>
</dbReference>
<dbReference type="InterPro" id="IPR001965">
    <property type="entry name" value="Znf_PHD"/>
</dbReference>
<sequence length="611" mass="69777">MANGLNKHHILEAIDKLRSRKSRPDAFRIVSYVSKKYEFPKNDIKEYLETLSKNGTVLKVEFKGSFSYRNAANHRNAAVKSISPTNNEETSLTHESISDLVAGALAQLIVEEPDYLDVGISKHELYEHLDTKHKKAITKTYFKEILQKEVKNGNLVKFENGNYCLGYPTGEQNSMSSSVSDVSQNSVDKEKEKSKSPIQSLRKYSSFSRHSSPSSSKHSSRSSSALSERHTTHVIKGSGKTFLKANKKPSKVIRREVEMDKSEVSPSRESSRRKRFQKIVFDPSDNQKPKRMKEKKQAVVVQQTRMRGSYKKQFKESGSDEKGSVSKVIPSTSKHTTRSSTTEFKVEVIEPKEEMISEDESDGEPSEGVNTCKICGFNIDFKSNRNLERWTSCQFCSKKAHVTCIEDTEQWTRFKLSKWQCKDCKSCVVCKKNKFNDSDLIPCGLCDDTYHTACINSSKKIKVNQKWFCTKCSGVFSDGIKAEKEDFGSREMTSNECSQRTTPEPEEPKSVEKMTSKEQSMSNLENENIDESIPDCSNWSCEEVYSYFLKYVLPEEANVFKDQEIDGRVLLLLTRYDVLSDFKLKLGPALKIYAQVKKLQVRKNDPYLFWP</sequence>
<evidence type="ECO:0008006" key="17">
    <source>
        <dbReference type="Google" id="ProtNLM"/>
    </source>
</evidence>
<keyword evidence="7" id="KW-0862">Zinc</keyword>
<dbReference type="EMBL" id="JAWJWF010000047">
    <property type="protein sequence ID" value="KAK6621762.1"/>
    <property type="molecule type" value="Genomic_DNA"/>
</dbReference>
<dbReference type="InterPro" id="IPR001660">
    <property type="entry name" value="SAM"/>
</dbReference>
<evidence type="ECO:0000259" key="14">
    <source>
        <dbReference type="PROSITE" id="PS52014"/>
    </source>
</evidence>
<feature type="region of interest" description="Disordered" evidence="12">
    <location>
        <begin position="308"/>
        <end position="342"/>
    </location>
</feature>
<evidence type="ECO:0000313" key="16">
    <source>
        <dbReference type="Proteomes" id="UP001359485"/>
    </source>
</evidence>
<evidence type="ECO:0000256" key="9">
    <source>
        <dbReference type="ARBA" id="ARBA00022853"/>
    </source>
</evidence>
<keyword evidence="6 11" id="KW-0863">Zinc-finger</keyword>
<feature type="compositionally biased region" description="Basic and acidic residues" evidence="12">
    <location>
        <begin position="506"/>
        <end position="516"/>
    </location>
</feature>
<keyword evidence="2" id="KW-0678">Repressor</keyword>
<dbReference type="SUPFAM" id="SSF47769">
    <property type="entry name" value="SAM/Pointed domain"/>
    <property type="match status" value="1"/>
</dbReference>
<gene>
    <name evidence="15" type="ORF">RUM44_001569</name>
</gene>
<feature type="region of interest" description="Disordered" evidence="12">
    <location>
        <begin position="169"/>
        <end position="296"/>
    </location>
</feature>
<keyword evidence="5" id="KW-0479">Metal-binding</keyword>
<feature type="compositionally biased region" description="Low complexity" evidence="12">
    <location>
        <begin position="200"/>
        <end position="226"/>
    </location>
</feature>
<dbReference type="InterPro" id="IPR013761">
    <property type="entry name" value="SAM/pointed_sf"/>
</dbReference>
<name>A0ABR1AKD6_POLSC</name>
<evidence type="ECO:0000256" key="5">
    <source>
        <dbReference type="ARBA" id="ARBA00022723"/>
    </source>
</evidence>
<dbReference type="PANTHER" id="PTHR12247:SF139">
    <property type="entry name" value="ATHERIN-RELATED"/>
    <property type="match status" value="1"/>
</dbReference>
<evidence type="ECO:0000256" key="8">
    <source>
        <dbReference type="ARBA" id="ARBA00022843"/>
    </source>
</evidence>
<accession>A0ABR1AKD6</accession>
<evidence type="ECO:0000256" key="2">
    <source>
        <dbReference type="ARBA" id="ARBA00022491"/>
    </source>
</evidence>
<feature type="compositionally biased region" description="Basic and acidic residues" evidence="12">
    <location>
        <begin position="253"/>
        <end position="263"/>
    </location>
</feature>
<feature type="compositionally biased region" description="Low complexity" evidence="12">
    <location>
        <begin position="172"/>
        <end position="186"/>
    </location>
</feature>
<keyword evidence="10" id="KW-0539">Nucleus</keyword>
<dbReference type="InterPro" id="IPR011011">
    <property type="entry name" value="Znf_FYVE_PHD"/>
</dbReference>
<dbReference type="PANTHER" id="PTHR12247">
    <property type="entry name" value="POLYCOMB GROUP PROTEIN"/>
    <property type="match status" value="1"/>
</dbReference>
<keyword evidence="8" id="KW-0832">Ubl conjugation</keyword>
<dbReference type="InterPro" id="IPR050548">
    <property type="entry name" value="PcG_chromatin_remod_factors"/>
</dbReference>
<dbReference type="InterPro" id="IPR019787">
    <property type="entry name" value="Znf_PHD-finger"/>
</dbReference>
<keyword evidence="9" id="KW-0156">Chromatin regulator</keyword>
<dbReference type="SMART" id="SM00249">
    <property type="entry name" value="PHD"/>
    <property type="match status" value="2"/>
</dbReference>
<dbReference type="PROSITE" id="PS50016">
    <property type="entry name" value="ZF_PHD_2"/>
    <property type="match status" value="1"/>
</dbReference>
<reference evidence="15 16" key="1">
    <citation type="submission" date="2023-09" db="EMBL/GenBank/DDBJ databases">
        <title>Genomes of two closely related lineages of the louse Polyplax serrata with different host specificities.</title>
        <authorList>
            <person name="Martinu J."/>
            <person name="Tarabai H."/>
            <person name="Stefka J."/>
            <person name="Hypsa V."/>
        </authorList>
    </citation>
    <scope>NUCLEOTIDE SEQUENCE [LARGE SCALE GENOMIC DNA]</scope>
    <source>
        <strain evidence="15">98ZLc_SE</strain>
    </source>
</reference>
<feature type="compositionally biased region" description="Polar residues" evidence="12">
    <location>
        <begin position="517"/>
        <end position="526"/>
    </location>
</feature>
<comment type="caution">
    <text evidence="15">The sequence shown here is derived from an EMBL/GenBank/DDBJ whole genome shotgun (WGS) entry which is preliminary data.</text>
</comment>
<feature type="compositionally biased region" description="Basic and acidic residues" evidence="12">
    <location>
        <begin position="313"/>
        <end position="324"/>
    </location>
</feature>
<protein>
    <recommendedName>
        <fullName evidence="17">Histone acetyltransferase</fullName>
    </recommendedName>
</protein>
<dbReference type="InterPro" id="IPR048589">
    <property type="entry name" value="SAMD1-like_WH"/>
</dbReference>
<keyword evidence="16" id="KW-1185">Reference proteome</keyword>
<feature type="domain" description="SAMD1-like winged helix (WH)" evidence="14">
    <location>
        <begin position="1"/>
        <end position="74"/>
    </location>
</feature>
<evidence type="ECO:0000259" key="13">
    <source>
        <dbReference type="PROSITE" id="PS50016"/>
    </source>
</evidence>
<proteinExistence type="predicted"/>